<proteinExistence type="predicted"/>
<organism evidence="1 2">
    <name type="scientific">Siphonobacter curvatus</name>
    <dbReference type="NCBI Taxonomy" id="2094562"/>
    <lineage>
        <taxon>Bacteria</taxon>
        <taxon>Pseudomonadati</taxon>
        <taxon>Bacteroidota</taxon>
        <taxon>Cytophagia</taxon>
        <taxon>Cytophagales</taxon>
        <taxon>Cytophagaceae</taxon>
        <taxon>Siphonobacter</taxon>
    </lineage>
</organism>
<keyword evidence="2" id="KW-1185">Reference proteome</keyword>
<evidence type="ECO:0000313" key="2">
    <source>
        <dbReference type="Proteomes" id="UP000239590"/>
    </source>
</evidence>
<dbReference type="Proteomes" id="UP000239590">
    <property type="component" value="Unassembled WGS sequence"/>
</dbReference>
<sequence>MNTLPTLTFPAWMLWVLGFLLSVPLHGQVSIQEVSGQITDQKTGQAIPFASVGVLGKPSGTVANEEGRYQLRSHQPLDSLLISAVGYQTTRVAVTGASLSVALLPATATLSEVVIRAGENPAFRILKEVHARRTTNDFRQLSGYTYEAYSQLSVGITQMDERFQQLKPVRTILQAVPKESRENLPVFASETVSRVYARRHPQLSKEEILKTNISSVGITDDSFIAMFTGAGFNTINFYENEVSLFRKAFVSPLASHGRQAYTYFLADTTQIEGRTCYTLEFDPKQEHDLVFRGRLFIDTLTYALAGIDARLGAEANINFIKGIDLSITYELSPAQVWIPSLTQLTIQASEVVKHTFGARVEYATSLHHFTAEEPRNVRFFSTNVELAADRQQASDAFWQEHRERMPSQELEKSRHLIDTVRNVPLVKKATQAAELVLNGGYLPVVKGLETGSVFSAWAYNRVEGHRLRWGLQTNASFSKTWQLSAYAAYGTRDQVWKRGGEIRFIPKRAPLTLVTLRHTYDLEQVGLRLDESGDDPFLKITNRFSRFRQAYYWGETVLAGQQDLGPNFTQTVGIRQQSLAFLFPIWLPASETGVATLTNLWTRELFIETRYAPGRLPNRRVNNRKVRQRPAETAPIVTLRYQYGTTYEPSGASSSYPSTTYHKWQLQLDHAVLWGLGGRTNYTVRAGYTPSTLPYPLLTVHQGNPTPFYNRSAFNLMQYAEFVSDRYVSLAVEHKFEGLFTNRIPLIRYWGWRNFITGKVLYGQLSAANQRLLIQPEGKPGIESLQSLPYVELGYGFENVFRIARIEALHRLTYRDHPNAQRFAIKVSFPLGL</sequence>
<dbReference type="InterPro" id="IPR043741">
    <property type="entry name" value="DUF5686"/>
</dbReference>
<comment type="caution">
    <text evidence="1">The sequence shown here is derived from an EMBL/GenBank/DDBJ whole genome shotgun (WGS) entry which is preliminary data.</text>
</comment>
<dbReference type="OrthoDB" id="983143at2"/>
<protein>
    <recommendedName>
        <fullName evidence="3">Carboxypeptidase-like regulatory domain-containing protein</fullName>
    </recommendedName>
</protein>
<dbReference type="RefSeq" id="WP_104714820.1">
    <property type="nucleotide sequence ID" value="NZ_PTRA01000003.1"/>
</dbReference>
<dbReference type="SUPFAM" id="SSF49464">
    <property type="entry name" value="Carboxypeptidase regulatory domain-like"/>
    <property type="match status" value="1"/>
</dbReference>
<reference evidence="2" key="1">
    <citation type="submission" date="2018-02" db="EMBL/GenBank/DDBJ databases">
        <title>Genome sequencing of Solimonas sp. HR-BB.</title>
        <authorList>
            <person name="Lee Y."/>
            <person name="Jeon C.O."/>
        </authorList>
    </citation>
    <scope>NUCLEOTIDE SEQUENCE [LARGE SCALE GENOMIC DNA]</scope>
    <source>
        <strain evidence="2">HR-U</strain>
    </source>
</reference>
<name>A0A2S7IJ43_9BACT</name>
<accession>A0A2S7IJ43</accession>
<dbReference type="EMBL" id="PTRA01000003">
    <property type="protein sequence ID" value="PQA56285.1"/>
    <property type="molecule type" value="Genomic_DNA"/>
</dbReference>
<evidence type="ECO:0000313" key="1">
    <source>
        <dbReference type="EMBL" id="PQA56285.1"/>
    </source>
</evidence>
<gene>
    <name evidence="1" type="ORF">C5O19_18240</name>
</gene>
<dbReference type="Pfam" id="PF18939">
    <property type="entry name" value="DUF5686"/>
    <property type="match status" value="2"/>
</dbReference>
<dbReference type="Gene3D" id="2.60.40.1120">
    <property type="entry name" value="Carboxypeptidase-like, regulatory domain"/>
    <property type="match status" value="1"/>
</dbReference>
<dbReference type="Pfam" id="PF13715">
    <property type="entry name" value="CarbopepD_reg_2"/>
    <property type="match status" value="1"/>
</dbReference>
<dbReference type="InterPro" id="IPR008969">
    <property type="entry name" value="CarboxyPept-like_regulatory"/>
</dbReference>
<dbReference type="AlphaFoldDB" id="A0A2S7IJ43"/>
<evidence type="ECO:0008006" key="3">
    <source>
        <dbReference type="Google" id="ProtNLM"/>
    </source>
</evidence>